<sequence length="870" mass="96320">MMFRTSQSIIKSMAPPPPPIKPGVPPPHGSAKGEDAVLKLKPHWYLHVLDNNANVTRVEVGPQTLTRKEHERIVEGPVEMISIPPRHYAVIANPVARASDGLPVYDSYGQVLLLHGDLEIRLTQDPFPLFPGESLVGEITQLLVVASNEALRLKALRDFKSEELGQMYAGDEWLFEGPATYYPRVDVQILQTVRAKVIKPNQALRLRAKKACVDSKGNNRSAGEEWLMREVGAYMPGIDEVVVGEIQAYILTERTALHLRATRNFVDQFMHARKPGEEWLVRHTDSEAVIPGVYEEVVGLVNLITLSRREYCVVRDPVDKNGKPQLGRRELRKGPESFFLQPGEALETGGIQPVHVLAEDEALLLRALESLEDSDKVGAVTKRNPGDRWMVHGPRDFIPPVEVEIVEKRTAIPLDENEGIYVRDISDGKVRAVKGQSYMLRSNEELWEKELPPAVEQLLARELEADSVTLRTSWNGNAVPAARSEKWRMVTYQAPHNSAVQIYDYKEKQARVVFGPDLVLLGPDEHFTVLSISGGRPKKSGQLKALALLLGPDFMTDVITVETSDHARLQLQLSYNWHFDCDKKSTEDATKIFSVPDFIGDACKAVASRVRGAVAQVAFDNFHKNSASVIRAAVFGKDEKQFVFPANKLVLTNIDIQAVEPVDSKTRESLQKSVQLAISITTQSQEASARQEAERTEQEARGRLERQKIQDEALAEKARRELLTLQVESATIESSGTAKAEAQARAQSAEIDGEAQVMRAKLRARALDVESRSQFEMLKIAKEAEIAHQAALDRLEIERCKALSEIESKKFEECVSAIGTETLAAIASAGGETQAKLLQGLGIQSMLITDGNSPINLFNAASGLLGNASQ</sequence>
<dbReference type="Pfam" id="PF17794">
    <property type="entry name" value="Vault_2"/>
    <property type="match status" value="2"/>
</dbReference>
<evidence type="ECO:0000259" key="12">
    <source>
        <dbReference type="Pfam" id="PF17795"/>
    </source>
</evidence>
<dbReference type="InterPro" id="IPR041139">
    <property type="entry name" value="MVP_rep_dom"/>
</dbReference>
<dbReference type="EMBL" id="JBGBPQ010000004">
    <property type="protein sequence ID" value="KAL1526066.1"/>
    <property type="molecule type" value="Genomic_DNA"/>
</dbReference>
<dbReference type="GO" id="GO:0005634">
    <property type="term" value="C:nucleus"/>
    <property type="evidence" value="ECO:0007669"/>
    <property type="project" value="UniProtKB-SubCell"/>
</dbReference>
<gene>
    <name evidence="14" type="ORF">AB1Y20_020887</name>
</gene>
<keyword evidence="6 7" id="KW-0687">Ribonucleoprotein</keyword>
<feature type="repeat" description="MVP" evidence="7">
    <location>
        <begin position="86"/>
        <end position="146"/>
    </location>
</feature>
<feature type="domain" description="Major vault protein repeat" evidence="12">
    <location>
        <begin position="490"/>
        <end position="550"/>
    </location>
</feature>
<feature type="domain" description="Major vault protein repeat" evidence="11">
    <location>
        <begin position="303"/>
        <end position="348"/>
    </location>
</feature>
<dbReference type="Pfam" id="PF11978">
    <property type="entry name" value="MVP_shoulder"/>
    <property type="match status" value="1"/>
</dbReference>
<keyword evidence="5" id="KW-0539">Nucleus</keyword>
<feature type="domain" description="Major vault protein repeat" evidence="11">
    <location>
        <begin position="80"/>
        <end position="139"/>
    </location>
</feature>
<name>A0AB34JZD3_PRYPA</name>
<feature type="repeat" description="MVP" evidence="7">
    <location>
        <begin position="253"/>
        <end position="307"/>
    </location>
</feature>
<evidence type="ECO:0000259" key="10">
    <source>
        <dbReference type="Pfam" id="PF11978"/>
    </source>
</evidence>
<feature type="domain" description="Major vault protein repeat" evidence="9">
    <location>
        <begin position="249"/>
        <end position="284"/>
    </location>
</feature>
<evidence type="ECO:0000256" key="1">
    <source>
        <dbReference type="ARBA" id="ARBA00004123"/>
    </source>
</evidence>
<evidence type="ECO:0000256" key="2">
    <source>
        <dbReference type="ARBA" id="ARBA00004496"/>
    </source>
</evidence>
<dbReference type="Gene3D" id="6.20.380.10">
    <property type="match status" value="1"/>
</dbReference>
<dbReference type="InterPro" id="IPR040989">
    <property type="entry name" value="Vault_3"/>
</dbReference>
<dbReference type="Gene3D" id="2.30.30.620">
    <property type="match status" value="1"/>
</dbReference>
<dbReference type="Pfam" id="PF01505">
    <property type="entry name" value="Vault"/>
    <property type="match status" value="4"/>
</dbReference>
<evidence type="ECO:0000256" key="5">
    <source>
        <dbReference type="ARBA" id="ARBA00023242"/>
    </source>
</evidence>
<comment type="caution">
    <text evidence="14">The sequence shown here is derived from an EMBL/GenBank/DDBJ whole genome shotgun (WGS) entry which is preliminary data.</text>
</comment>
<dbReference type="PANTHER" id="PTHR14165">
    <property type="entry name" value="MAJOR VAULT PROTEIN"/>
    <property type="match status" value="1"/>
</dbReference>
<dbReference type="Gene3D" id="2.30.30.550">
    <property type="entry name" value="Major Vault Protein repeat"/>
    <property type="match status" value="4"/>
</dbReference>
<dbReference type="InterPro" id="IPR039059">
    <property type="entry name" value="MVP"/>
</dbReference>
<dbReference type="FunFam" id="2.30.30.560:FF:000002">
    <property type="entry name" value="Major vault protein-alpha"/>
    <property type="match status" value="1"/>
</dbReference>
<dbReference type="FunFam" id="2.30.30.550:FF:000001">
    <property type="entry name" value="major vault protein-like"/>
    <property type="match status" value="3"/>
</dbReference>
<evidence type="ECO:0000259" key="13">
    <source>
        <dbReference type="Pfam" id="PF17796"/>
    </source>
</evidence>
<feature type="domain" description="Major vault protein repeat" evidence="9">
    <location>
        <begin position="355"/>
        <end position="400"/>
    </location>
</feature>
<reference evidence="14 15" key="1">
    <citation type="journal article" date="2024" name="Science">
        <title>Giant polyketide synthase enzymes in the biosynthesis of giant marine polyether toxins.</title>
        <authorList>
            <person name="Fallon T.R."/>
            <person name="Shende V.V."/>
            <person name="Wierzbicki I.H."/>
            <person name="Pendleton A.L."/>
            <person name="Watervoot N.F."/>
            <person name="Auber R.P."/>
            <person name="Gonzalez D.J."/>
            <person name="Wisecaver J.H."/>
            <person name="Moore B.S."/>
        </authorList>
    </citation>
    <scope>NUCLEOTIDE SEQUENCE [LARGE SCALE GENOMIC DNA]</scope>
    <source>
        <strain evidence="14 15">12B1</strain>
    </source>
</reference>
<dbReference type="FunFam" id="3.30.479.30:FF:000010">
    <property type="entry name" value="major vault protein-like"/>
    <property type="match status" value="1"/>
</dbReference>
<feature type="domain" description="Major vault protein repeat" evidence="9">
    <location>
        <begin position="144"/>
        <end position="184"/>
    </location>
</feature>
<feature type="compositionally biased region" description="Basic and acidic residues" evidence="8">
    <location>
        <begin position="689"/>
        <end position="707"/>
    </location>
</feature>
<dbReference type="CDD" id="cd08825">
    <property type="entry name" value="MVP_shoulder"/>
    <property type="match status" value="1"/>
</dbReference>
<dbReference type="FunFam" id="2.30.30.560:FF:000001">
    <property type="entry name" value="major vault protein-like"/>
    <property type="match status" value="1"/>
</dbReference>
<feature type="repeat" description="MVP" evidence="7">
    <location>
        <begin position="147"/>
        <end position="199"/>
    </location>
</feature>
<dbReference type="Pfam" id="PF17795">
    <property type="entry name" value="Vault_3"/>
    <property type="match status" value="1"/>
</dbReference>
<keyword evidence="4" id="KW-0677">Repeat</keyword>
<dbReference type="InterPro" id="IPR041134">
    <property type="entry name" value="Vault_2"/>
</dbReference>
<feature type="repeat" description="MVP" evidence="7">
    <location>
        <begin position="200"/>
        <end position="252"/>
    </location>
</feature>
<dbReference type="GO" id="GO:0005737">
    <property type="term" value="C:cytoplasm"/>
    <property type="evidence" value="ECO:0007669"/>
    <property type="project" value="UniProtKB-SubCell"/>
</dbReference>
<evidence type="ECO:0000256" key="3">
    <source>
        <dbReference type="ARBA" id="ARBA00022490"/>
    </source>
</evidence>
<dbReference type="FunFam" id="2.30.30.570:FF:000002">
    <property type="entry name" value="Major vault protein-alpha"/>
    <property type="match status" value="1"/>
</dbReference>
<feature type="domain" description="Major vault protein repeat" evidence="9">
    <location>
        <begin position="196"/>
        <end position="237"/>
    </location>
</feature>
<dbReference type="Gene3D" id="6.10.250.720">
    <property type="match status" value="1"/>
</dbReference>
<keyword evidence="3 7" id="KW-0963">Cytoplasm</keyword>
<dbReference type="PROSITE" id="PS51224">
    <property type="entry name" value="MVP"/>
    <property type="match status" value="7"/>
</dbReference>
<dbReference type="PANTHER" id="PTHR14165:SF3">
    <property type="entry name" value="MAJOR VAULT PROTEIN"/>
    <property type="match status" value="1"/>
</dbReference>
<dbReference type="InterPro" id="IPR043023">
    <property type="entry name" value="MVP_rep_sf"/>
</dbReference>
<dbReference type="Gene3D" id="2.30.30.560">
    <property type="match status" value="2"/>
</dbReference>
<feature type="domain" description="Major vault protein shoulder" evidence="10">
    <location>
        <begin position="551"/>
        <end position="663"/>
    </location>
</feature>
<evidence type="ECO:0008006" key="16">
    <source>
        <dbReference type="Google" id="ProtNLM"/>
    </source>
</evidence>
<dbReference type="InterPro" id="IPR036013">
    <property type="entry name" value="Band_7/SPFH_dom_sf"/>
</dbReference>
<evidence type="ECO:0000259" key="9">
    <source>
        <dbReference type="Pfam" id="PF01505"/>
    </source>
</evidence>
<dbReference type="Gene3D" id="3.30.479.30">
    <property type="entry name" value="Band 7 domain"/>
    <property type="match status" value="1"/>
</dbReference>
<dbReference type="Gene3D" id="2.30.30.570">
    <property type="match status" value="2"/>
</dbReference>
<protein>
    <recommendedName>
        <fullName evidence="16">Major vault protein</fullName>
    </recommendedName>
</protein>
<organism evidence="14 15">
    <name type="scientific">Prymnesium parvum</name>
    <name type="common">Toxic golden alga</name>
    <dbReference type="NCBI Taxonomy" id="97485"/>
    <lineage>
        <taxon>Eukaryota</taxon>
        <taxon>Haptista</taxon>
        <taxon>Haptophyta</taxon>
        <taxon>Prymnesiophyceae</taxon>
        <taxon>Prymnesiales</taxon>
        <taxon>Prymnesiaceae</taxon>
        <taxon>Prymnesium</taxon>
    </lineage>
</organism>
<accession>A0AB34JZD3</accession>
<evidence type="ECO:0000256" key="4">
    <source>
        <dbReference type="ARBA" id="ARBA00022737"/>
    </source>
</evidence>
<evidence type="ECO:0000313" key="14">
    <source>
        <dbReference type="EMBL" id="KAL1526066.1"/>
    </source>
</evidence>
<dbReference type="Pfam" id="PF17796">
    <property type="entry name" value="Vault_4"/>
    <property type="match status" value="1"/>
</dbReference>
<proteinExistence type="predicted"/>
<dbReference type="InterPro" id="IPR021870">
    <property type="entry name" value="MVP_shoulder"/>
</dbReference>
<dbReference type="InterPro" id="IPR041136">
    <property type="entry name" value="Vault_4"/>
</dbReference>
<feature type="compositionally biased region" description="Polar residues" evidence="8">
    <location>
        <begin position="1"/>
        <end position="10"/>
    </location>
</feature>
<evidence type="ECO:0000256" key="7">
    <source>
        <dbReference type="PROSITE-ProRule" id="PRU00571"/>
    </source>
</evidence>
<dbReference type="Proteomes" id="UP001515480">
    <property type="component" value="Unassembled WGS sequence"/>
</dbReference>
<evidence type="ECO:0000259" key="11">
    <source>
        <dbReference type="Pfam" id="PF17794"/>
    </source>
</evidence>
<feature type="repeat" description="MVP" evidence="7">
    <location>
        <begin position="359"/>
        <end position="415"/>
    </location>
</feature>
<dbReference type="FunFam" id="2.30.30.570:FF:000001">
    <property type="entry name" value="major vault protein-like"/>
    <property type="match status" value="1"/>
</dbReference>
<evidence type="ECO:0000256" key="6">
    <source>
        <dbReference type="ARBA" id="ARBA00023274"/>
    </source>
</evidence>
<feature type="region of interest" description="Disordered" evidence="8">
    <location>
        <begin position="1"/>
        <end position="33"/>
    </location>
</feature>
<dbReference type="InterPro" id="IPR043179">
    <property type="entry name" value="Vault_2_sf"/>
</dbReference>
<feature type="repeat" description="MVP" evidence="7">
    <location>
        <begin position="309"/>
        <end position="358"/>
    </location>
</feature>
<evidence type="ECO:0000256" key="8">
    <source>
        <dbReference type="SAM" id="MobiDB-lite"/>
    </source>
</evidence>
<dbReference type="AlphaFoldDB" id="A0AB34JZD3"/>
<feature type="domain" description="Major vault protein repeat" evidence="13">
    <location>
        <begin position="411"/>
        <end position="464"/>
    </location>
</feature>
<dbReference type="InterPro" id="IPR002499">
    <property type="entry name" value="Vault_N"/>
</dbReference>
<dbReference type="GO" id="GO:1990904">
    <property type="term" value="C:ribonucleoprotein complex"/>
    <property type="evidence" value="ECO:0007669"/>
    <property type="project" value="UniProtKB-UniRule"/>
</dbReference>
<feature type="compositionally biased region" description="Pro residues" evidence="8">
    <location>
        <begin position="14"/>
        <end position="28"/>
    </location>
</feature>
<feature type="region of interest" description="Disordered" evidence="8">
    <location>
        <begin position="685"/>
        <end position="707"/>
    </location>
</feature>
<keyword evidence="15" id="KW-1185">Reference proteome</keyword>
<comment type="subcellular location">
    <subcellularLocation>
        <location evidence="2 7">Cytoplasm</location>
    </subcellularLocation>
    <subcellularLocation>
        <location evidence="1">Nucleus</location>
    </subcellularLocation>
</comment>
<evidence type="ECO:0000313" key="15">
    <source>
        <dbReference type="Proteomes" id="UP001515480"/>
    </source>
</evidence>
<feature type="repeat" description="MVP" evidence="7">
    <location>
        <begin position="416"/>
        <end position="469"/>
    </location>
</feature>